<dbReference type="SMART" id="SM00481">
    <property type="entry name" value="POLIIIAc"/>
    <property type="match status" value="1"/>
</dbReference>
<evidence type="ECO:0000313" key="3">
    <source>
        <dbReference type="Proteomes" id="UP000284751"/>
    </source>
</evidence>
<dbReference type="GO" id="GO:0042578">
    <property type="term" value="F:phosphoric ester hydrolase activity"/>
    <property type="evidence" value="ECO:0007669"/>
    <property type="project" value="TreeGrafter"/>
</dbReference>
<dbReference type="PANTHER" id="PTHR36928:SF1">
    <property type="entry name" value="PHOSPHATASE YCDX-RELATED"/>
    <property type="match status" value="1"/>
</dbReference>
<dbReference type="EMBL" id="QRTC01000031">
    <property type="protein sequence ID" value="RGQ40165.1"/>
    <property type="molecule type" value="Genomic_DNA"/>
</dbReference>
<gene>
    <name evidence="2" type="ORF">DWY99_08555</name>
</gene>
<sequence>MRIIADTHCHTIASTHAYSTWMENIHAAREAGLSYLAITDHGPTMPGSPGRWYFKNLKIIPRQVEGVFLLTGVECNVVDFDGTIDYVEDEHKNLDWVIASIHSSTLLTKEAPTVESCTNAWLQIAKDPRVCVIGHCGQPKFKFDYERVIPEFGRWGKLVEINNNSFHVRRDAVINCREIALLCKKHGVRVIVNTDSHFATQVGHAGLALEMLDEIGFPEELVVNSSVERFRQYLKERNIHLED</sequence>
<dbReference type="AlphaFoldDB" id="A0A412AWL4"/>
<accession>A0A412AWL4</accession>
<evidence type="ECO:0000313" key="2">
    <source>
        <dbReference type="EMBL" id="RGQ40165.1"/>
    </source>
</evidence>
<dbReference type="Gene3D" id="3.20.20.140">
    <property type="entry name" value="Metal-dependent hydrolases"/>
    <property type="match status" value="1"/>
</dbReference>
<name>A0A412AWL4_9FIRM</name>
<dbReference type="Pfam" id="PF02811">
    <property type="entry name" value="PHP"/>
    <property type="match status" value="1"/>
</dbReference>
<dbReference type="InterPro" id="IPR050243">
    <property type="entry name" value="PHP_phosphatase"/>
</dbReference>
<evidence type="ECO:0000259" key="1">
    <source>
        <dbReference type="SMART" id="SM00481"/>
    </source>
</evidence>
<dbReference type="PANTHER" id="PTHR36928">
    <property type="entry name" value="PHOSPHATASE YCDX-RELATED"/>
    <property type="match status" value="1"/>
</dbReference>
<dbReference type="SUPFAM" id="SSF89550">
    <property type="entry name" value="PHP domain-like"/>
    <property type="match status" value="1"/>
</dbReference>
<dbReference type="InterPro" id="IPR004013">
    <property type="entry name" value="PHP_dom"/>
</dbReference>
<dbReference type="CDD" id="cd07437">
    <property type="entry name" value="PHP_HisPPase_Ycdx_like"/>
    <property type="match status" value="1"/>
</dbReference>
<feature type="domain" description="Polymerase/histidinol phosphatase N-terminal" evidence="1">
    <location>
        <begin position="5"/>
        <end position="79"/>
    </location>
</feature>
<protein>
    <submittedName>
        <fullName evidence="2">Phosphatase</fullName>
    </submittedName>
</protein>
<organism evidence="2 3">
    <name type="scientific">[Clostridium] leptum</name>
    <dbReference type="NCBI Taxonomy" id="1535"/>
    <lineage>
        <taxon>Bacteria</taxon>
        <taxon>Bacillati</taxon>
        <taxon>Bacillota</taxon>
        <taxon>Clostridia</taxon>
        <taxon>Eubacteriales</taxon>
        <taxon>Oscillospiraceae</taxon>
        <taxon>Oscillospiraceae incertae sedis</taxon>
    </lineage>
</organism>
<dbReference type="InterPro" id="IPR003141">
    <property type="entry name" value="Pol/His_phosphatase_N"/>
</dbReference>
<dbReference type="GO" id="GO:0005829">
    <property type="term" value="C:cytosol"/>
    <property type="evidence" value="ECO:0007669"/>
    <property type="project" value="TreeGrafter"/>
</dbReference>
<comment type="caution">
    <text evidence="2">The sequence shown here is derived from an EMBL/GenBank/DDBJ whole genome shotgun (WGS) entry which is preliminary data.</text>
</comment>
<dbReference type="InterPro" id="IPR016195">
    <property type="entry name" value="Pol/histidinol_Pase-like"/>
</dbReference>
<dbReference type="NCBIfam" id="NF006702">
    <property type="entry name" value="PRK09248.1"/>
    <property type="match status" value="1"/>
</dbReference>
<reference evidence="2 3" key="1">
    <citation type="submission" date="2018-08" db="EMBL/GenBank/DDBJ databases">
        <title>A genome reference for cultivated species of the human gut microbiota.</title>
        <authorList>
            <person name="Zou Y."/>
            <person name="Xue W."/>
            <person name="Luo G."/>
        </authorList>
    </citation>
    <scope>NUCLEOTIDE SEQUENCE [LARGE SCALE GENOMIC DNA]</scope>
    <source>
        <strain evidence="2 3">AF28-26</strain>
    </source>
</reference>
<proteinExistence type="predicted"/>
<dbReference type="Proteomes" id="UP000284751">
    <property type="component" value="Unassembled WGS sequence"/>
</dbReference>
<dbReference type="GO" id="GO:0008270">
    <property type="term" value="F:zinc ion binding"/>
    <property type="evidence" value="ECO:0007669"/>
    <property type="project" value="TreeGrafter"/>
</dbReference>